<comment type="caution">
    <text evidence="2">The sequence shown here is derived from an EMBL/GenBank/DDBJ whole genome shotgun (WGS) entry which is preliminary data.</text>
</comment>
<gene>
    <name evidence="2" type="ORF">KME15_11290</name>
</gene>
<dbReference type="InterPro" id="IPR050276">
    <property type="entry name" value="MshD_Acetyltransferase"/>
</dbReference>
<reference evidence="2" key="1">
    <citation type="submission" date="2021-05" db="EMBL/GenBank/DDBJ databases">
        <authorList>
            <person name="Pietrasiak N."/>
            <person name="Ward R."/>
            <person name="Stajich J.E."/>
            <person name="Kurbessoian T."/>
        </authorList>
    </citation>
    <scope>NUCLEOTIDE SEQUENCE</scope>
    <source>
        <strain evidence="2">UHER 2000/2452</strain>
    </source>
</reference>
<sequence length="177" mass="19302">MKVRAEKPEDLEAIRRVNVAAFEREGEADLVDRLRGAASTFSFVAVESEQIVGHIFFSPVSIVQSGRSANVGECAGDLRVLGLAPVAVSPEYQRQGIGSLLIQFGLKECTRLGFKAVVVLGSPAYYPRFGFIPAKEKGLRCEYPVPDEAFMVLELESGALEGCAGLVKYRSEFNQLE</sequence>
<dbReference type="CDD" id="cd04301">
    <property type="entry name" value="NAT_SF"/>
    <property type="match status" value="1"/>
</dbReference>
<dbReference type="Gene3D" id="3.40.630.30">
    <property type="match status" value="1"/>
</dbReference>
<evidence type="ECO:0000313" key="3">
    <source>
        <dbReference type="Proteomes" id="UP000757435"/>
    </source>
</evidence>
<name>A0A951QCC1_9CYAN</name>
<dbReference type="EMBL" id="JAHHHD010000010">
    <property type="protein sequence ID" value="MBW4659251.1"/>
    <property type="molecule type" value="Genomic_DNA"/>
</dbReference>
<dbReference type="InterPro" id="IPR000182">
    <property type="entry name" value="GNAT_dom"/>
</dbReference>
<dbReference type="InterPro" id="IPR016181">
    <property type="entry name" value="Acyl_CoA_acyltransferase"/>
</dbReference>
<evidence type="ECO:0000313" key="2">
    <source>
        <dbReference type="EMBL" id="MBW4659251.1"/>
    </source>
</evidence>
<protein>
    <submittedName>
        <fullName evidence="2">N-acetyltransferase</fullName>
    </submittedName>
</protein>
<dbReference type="SUPFAM" id="SSF55729">
    <property type="entry name" value="Acyl-CoA N-acyltransferases (Nat)"/>
    <property type="match status" value="1"/>
</dbReference>
<dbReference type="PANTHER" id="PTHR43617">
    <property type="entry name" value="L-AMINO ACID N-ACETYLTRANSFERASE"/>
    <property type="match status" value="1"/>
</dbReference>
<feature type="domain" description="N-acetyltransferase" evidence="1">
    <location>
        <begin position="1"/>
        <end position="156"/>
    </location>
</feature>
<dbReference type="PROSITE" id="PS51186">
    <property type="entry name" value="GNAT"/>
    <property type="match status" value="1"/>
</dbReference>
<dbReference type="Proteomes" id="UP000757435">
    <property type="component" value="Unassembled WGS sequence"/>
</dbReference>
<evidence type="ECO:0000259" key="1">
    <source>
        <dbReference type="PROSITE" id="PS51186"/>
    </source>
</evidence>
<organism evidence="2 3">
    <name type="scientific">Drouetiella hepatica Uher 2000/2452</name>
    <dbReference type="NCBI Taxonomy" id="904376"/>
    <lineage>
        <taxon>Bacteria</taxon>
        <taxon>Bacillati</taxon>
        <taxon>Cyanobacteriota</taxon>
        <taxon>Cyanophyceae</taxon>
        <taxon>Oculatellales</taxon>
        <taxon>Oculatellaceae</taxon>
        <taxon>Drouetiella</taxon>
    </lineage>
</organism>
<dbReference type="AlphaFoldDB" id="A0A951QCC1"/>
<reference evidence="2" key="2">
    <citation type="journal article" date="2022" name="Microbiol. Resour. Announc.">
        <title>Metagenome Sequencing to Explore Phylogenomics of Terrestrial Cyanobacteria.</title>
        <authorList>
            <person name="Ward R.D."/>
            <person name="Stajich J.E."/>
            <person name="Johansen J.R."/>
            <person name="Huntemann M."/>
            <person name="Clum A."/>
            <person name="Foster B."/>
            <person name="Foster B."/>
            <person name="Roux S."/>
            <person name="Palaniappan K."/>
            <person name="Varghese N."/>
            <person name="Mukherjee S."/>
            <person name="Reddy T.B.K."/>
            <person name="Daum C."/>
            <person name="Copeland A."/>
            <person name="Chen I.A."/>
            <person name="Ivanova N.N."/>
            <person name="Kyrpides N.C."/>
            <person name="Shapiro N."/>
            <person name="Eloe-Fadrosh E.A."/>
            <person name="Pietrasiak N."/>
        </authorList>
    </citation>
    <scope>NUCLEOTIDE SEQUENCE</scope>
    <source>
        <strain evidence="2">UHER 2000/2452</strain>
    </source>
</reference>
<dbReference type="GO" id="GO:0016747">
    <property type="term" value="F:acyltransferase activity, transferring groups other than amino-acyl groups"/>
    <property type="evidence" value="ECO:0007669"/>
    <property type="project" value="InterPro"/>
</dbReference>
<dbReference type="PANTHER" id="PTHR43617:SF2">
    <property type="entry name" value="UPF0039 PROTEIN SLL0451"/>
    <property type="match status" value="1"/>
</dbReference>
<proteinExistence type="predicted"/>
<dbReference type="Pfam" id="PF00583">
    <property type="entry name" value="Acetyltransf_1"/>
    <property type="match status" value="1"/>
</dbReference>
<accession>A0A951QCC1</accession>